<evidence type="ECO:0000256" key="1">
    <source>
        <dbReference type="ARBA" id="ARBA00005532"/>
    </source>
</evidence>
<proteinExistence type="inferred from homology"/>
<evidence type="ECO:0000256" key="3">
    <source>
        <dbReference type="ARBA" id="ARBA00022917"/>
    </source>
</evidence>
<organism evidence="6 7">
    <name type="scientific">Dimargaris verticillata</name>
    <dbReference type="NCBI Taxonomy" id="2761393"/>
    <lineage>
        <taxon>Eukaryota</taxon>
        <taxon>Fungi</taxon>
        <taxon>Fungi incertae sedis</taxon>
        <taxon>Zoopagomycota</taxon>
        <taxon>Kickxellomycotina</taxon>
        <taxon>Dimargaritomycetes</taxon>
        <taxon>Dimargaritales</taxon>
        <taxon>Dimargaritaceae</taxon>
        <taxon>Dimargaris</taxon>
    </lineage>
</organism>
<dbReference type="InterPro" id="IPR001816">
    <property type="entry name" value="Transl_elong_EFTs/EF1B"/>
</dbReference>
<dbReference type="GO" id="GO:0070125">
    <property type="term" value="P:mitochondrial translational elongation"/>
    <property type="evidence" value="ECO:0007669"/>
    <property type="project" value="TreeGrafter"/>
</dbReference>
<comment type="subcellular location">
    <subcellularLocation>
        <location evidence="4">Mitochondrion</location>
    </subcellularLocation>
</comment>
<dbReference type="InterPro" id="IPR018101">
    <property type="entry name" value="Transl_elong_Ts_CS"/>
</dbReference>
<keyword evidence="2 4" id="KW-0251">Elongation factor</keyword>
<reference evidence="6" key="1">
    <citation type="submission" date="2022-07" db="EMBL/GenBank/DDBJ databases">
        <title>Phylogenomic reconstructions and comparative analyses of Kickxellomycotina fungi.</title>
        <authorList>
            <person name="Reynolds N.K."/>
            <person name="Stajich J.E."/>
            <person name="Barry K."/>
            <person name="Grigoriev I.V."/>
            <person name="Crous P."/>
            <person name="Smith M.E."/>
        </authorList>
    </citation>
    <scope>NUCLEOTIDE SEQUENCE</scope>
    <source>
        <strain evidence="6">RSA 567</strain>
    </source>
</reference>
<dbReference type="Gene3D" id="1.10.8.10">
    <property type="entry name" value="DNA helicase RuvA subunit, C-terminal domain"/>
    <property type="match status" value="1"/>
</dbReference>
<dbReference type="GO" id="GO:0003746">
    <property type="term" value="F:translation elongation factor activity"/>
    <property type="evidence" value="ECO:0007669"/>
    <property type="project" value="UniProtKB-UniRule"/>
</dbReference>
<comment type="function">
    <text evidence="4">Associates with the EF-Tu.GDP complex and induces the exchange of GDP to GTP. It remains bound to the aminoacyl-tRNA.EF-Tu.GTP complex up to the GTP hydrolysis stage on the ribosome.</text>
</comment>
<evidence type="ECO:0000313" key="7">
    <source>
        <dbReference type="Proteomes" id="UP001151582"/>
    </source>
</evidence>
<accession>A0A9W8BAR9</accession>
<keyword evidence="3 4" id="KW-0648">Protein biosynthesis</keyword>
<dbReference type="InterPro" id="IPR036402">
    <property type="entry name" value="EF-Ts_dimer_sf"/>
</dbReference>
<dbReference type="PROSITE" id="PS01127">
    <property type="entry name" value="EF_TS_2"/>
    <property type="match status" value="1"/>
</dbReference>
<protein>
    <recommendedName>
        <fullName evidence="4">Elongation factor Ts, mitochondrial</fullName>
        <shortName evidence="4">EF-Ts</shortName>
        <shortName evidence="4">EF-TsMt</shortName>
    </recommendedName>
</protein>
<dbReference type="Pfam" id="PF00889">
    <property type="entry name" value="EF_TS"/>
    <property type="match status" value="1"/>
</dbReference>
<gene>
    <name evidence="4 6" type="primary">TSF1</name>
    <name evidence="6" type="ORF">H4R34_000253</name>
</gene>
<evidence type="ECO:0000256" key="2">
    <source>
        <dbReference type="ARBA" id="ARBA00022768"/>
    </source>
</evidence>
<dbReference type="Gene3D" id="3.30.479.20">
    <property type="entry name" value="Elongation factor Ts, dimerisation domain"/>
    <property type="match status" value="2"/>
</dbReference>
<dbReference type="InterPro" id="IPR009060">
    <property type="entry name" value="UBA-like_sf"/>
</dbReference>
<dbReference type="EMBL" id="JANBQB010000005">
    <property type="protein sequence ID" value="KAJ1985076.1"/>
    <property type="molecule type" value="Genomic_DNA"/>
</dbReference>
<dbReference type="OrthoDB" id="277235at2759"/>
<dbReference type="SUPFAM" id="SSF54713">
    <property type="entry name" value="Elongation factor Ts (EF-Ts), dimerisation domain"/>
    <property type="match status" value="2"/>
</dbReference>
<dbReference type="PANTHER" id="PTHR11741:SF0">
    <property type="entry name" value="ELONGATION FACTOR TS, MITOCHONDRIAL"/>
    <property type="match status" value="1"/>
</dbReference>
<dbReference type="GO" id="GO:0005739">
    <property type="term" value="C:mitochondrion"/>
    <property type="evidence" value="ECO:0007669"/>
    <property type="project" value="UniProtKB-SubCell"/>
</dbReference>
<dbReference type="InterPro" id="IPR014039">
    <property type="entry name" value="Transl_elong_EFTs/EF1B_dimer"/>
</dbReference>
<dbReference type="AlphaFoldDB" id="A0A9W8BAR9"/>
<comment type="similarity">
    <text evidence="1 4">Belongs to the EF-Ts family.</text>
</comment>
<evidence type="ECO:0000259" key="5">
    <source>
        <dbReference type="Pfam" id="PF00889"/>
    </source>
</evidence>
<dbReference type="SUPFAM" id="SSF46934">
    <property type="entry name" value="UBA-like"/>
    <property type="match status" value="1"/>
</dbReference>
<comment type="caution">
    <text evidence="6">The sequence shown here is derived from an EMBL/GenBank/DDBJ whole genome shotgun (WGS) entry which is preliminary data.</text>
</comment>
<evidence type="ECO:0000256" key="4">
    <source>
        <dbReference type="HAMAP-Rule" id="MF_03135"/>
    </source>
</evidence>
<dbReference type="HAMAP" id="MF_00050">
    <property type="entry name" value="EF_Ts"/>
    <property type="match status" value="1"/>
</dbReference>
<sequence>MFMHTHPFRTVQRGHFLRQAITRAFSASGYVGQPADGFKVNVKLVARLRKELQVPMAKAKDALVQCENDYDKAYVWLQDDMVKSGAQSAAKLADRAAGCGLVSAVSLSSASKGLAASHALGGLIELSCETDFVARNQLFQGLAARIAASAAHINVPPTDNHSTFASLTARQLLGAPLATEDLTTLTDMTVQDGIVEVIGKLKENIVLRRAVAALPPTTVDGNWVVGAGTHGGDSPTTGKIGALLAASYQVPNGGSTDQITQLVNKIARMVVGFNPQYVTPQQANGDVDPSTVLYNLPLLGSQGTVGDALQDLKEQHAVTMVVHGFQRFSA</sequence>
<dbReference type="PANTHER" id="PTHR11741">
    <property type="entry name" value="ELONGATION FACTOR TS"/>
    <property type="match status" value="1"/>
</dbReference>
<dbReference type="Proteomes" id="UP001151582">
    <property type="component" value="Unassembled WGS sequence"/>
</dbReference>
<feature type="domain" description="Translation elongation factor EFTs/EF1B dimerisation" evidence="5">
    <location>
        <begin position="123"/>
        <end position="283"/>
    </location>
</feature>
<keyword evidence="7" id="KW-1185">Reference proteome</keyword>
<name>A0A9W8BAR9_9FUNG</name>
<evidence type="ECO:0000313" key="6">
    <source>
        <dbReference type="EMBL" id="KAJ1985076.1"/>
    </source>
</evidence>
<keyword evidence="4" id="KW-0496">Mitochondrion</keyword>